<dbReference type="GO" id="GO:0050265">
    <property type="term" value="F:RNA uridylyltransferase activity"/>
    <property type="evidence" value="ECO:0007669"/>
    <property type="project" value="TreeGrafter"/>
</dbReference>
<dbReference type="InterPro" id="IPR054708">
    <property type="entry name" value="MTPAP-like_central"/>
</dbReference>
<dbReference type="GeneID" id="100572601"/>
<evidence type="ECO:0000313" key="3">
    <source>
        <dbReference type="Proteomes" id="UP000007819"/>
    </source>
</evidence>
<protein>
    <recommendedName>
        <fullName evidence="1">Poly(A) RNA polymerase mitochondrial-like central palm domain-containing protein</fullName>
    </recommendedName>
</protein>
<organism evidence="2 3">
    <name type="scientific">Acyrthosiphon pisum</name>
    <name type="common">Pea aphid</name>
    <dbReference type="NCBI Taxonomy" id="7029"/>
    <lineage>
        <taxon>Eukaryota</taxon>
        <taxon>Metazoa</taxon>
        <taxon>Ecdysozoa</taxon>
        <taxon>Arthropoda</taxon>
        <taxon>Hexapoda</taxon>
        <taxon>Insecta</taxon>
        <taxon>Pterygota</taxon>
        <taxon>Neoptera</taxon>
        <taxon>Paraneoptera</taxon>
        <taxon>Hemiptera</taxon>
        <taxon>Sternorrhyncha</taxon>
        <taxon>Aphidomorpha</taxon>
        <taxon>Aphidoidea</taxon>
        <taxon>Aphididae</taxon>
        <taxon>Macrosiphini</taxon>
        <taxon>Acyrthosiphon</taxon>
    </lineage>
</organism>
<dbReference type="OrthoDB" id="407432at2759"/>
<dbReference type="PANTHER" id="PTHR12271">
    <property type="entry name" value="POLY A POLYMERASE CID PAP -RELATED"/>
    <property type="match status" value="1"/>
</dbReference>
<evidence type="ECO:0000259" key="1">
    <source>
        <dbReference type="Pfam" id="PF22600"/>
    </source>
</evidence>
<dbReference type="CDD" id="cd05402">
    <property type="entry name" value="NT_PAP_TUTase"/>
    <property type="match status" value="1"/>
</dbReference>
<dbReference type="InterPro" id="IPR043519">
    <property type="entry name" value="NT_sf"/>
</dbReference>
<evidence type="ECO:0000313" key="2">
    <source>
        <dbReference type="EnsemblMetazoa" id="XP_003246117.1"/>
    </source>
</evidence>
<accession>A0A8R1W632</accession>
<dbReference type="PANTHER" id="PTHR12271:SF66">
    <property type="entry name" value="TERMINAL URIDYLYLTRANSFERASE TAILOR"/>
    <property type="match status" value="1"/>
</dbReference>
<keyword evidence="3" id="KW-1185">Reference proteome</keyword>
<dbReference type="EnsemblMetazoa" id="XM_003246069.4">
    <property type="protein sequence ID" value="XP_003246117.1"/>
    <property type="gene ID" value="LOC100572601"/>
</dbReference>
<dbReference type="Gene3D" id="1.10.1410.10">
    <property type="match status" value="1"/>
</dbReference>
<dbReference type="Pfam" id="PF22600">
    <property type="entry name" value="MTPAP-like_central"/>
    <property type="match status" value="1"/>
</dbReference>
<dbReference type="SUPFAM" id="SSF81301">
    <property type="entry name" value="Nucleotidyltransferase"/>
    <property type="match status" value="1"/>
</dbReference>
<reference evidence="3" key="1">
    <citation type="submission" date="2010-06" db="EMBL/GenBank/DDBJ databases">
        <authorList>
            <person name="Jiang H."/>
            <person name="Abraham K."/>
            <person name="Ali S."/>
            <person name="Alsbrooks S.L."/>
            <person name="Anim B.N."/>
            <person name="Anosike U.S."/>
            <person name="Attaway T."/>
            <person name="Bandaranaike D.P."/>
            <person name="Battles P.K."/>
            <person name="Bell S.N."/>
            <person name="Bell A.V."/>
            <person name="Beltran B."/>
            <person name="Bickham C."/>
            <person name="Bustamante Y."/>
            <person name="Caleb T."/>
            <person name="Canada A."/>
            <person name="Cardenas V."/>
            <person name="Carter K."/>
            <person name="Chacko J."/>
            <person name="Chandrabose M.N."/>
            <person name="Chavez D."/>
            <person name="Chavez A."/>
            <person name="Chen L."/>
            <person name="Chu H.-S."/>
            <person name="Claassen K.J."/>
            <person name="Cockrell R."/>
            <person name="Collins M."/>
            <person name="Cooper J.A."/>
            <person name="Cree A."/>
            <person name="Curry S.M."/>
            <person name="Da Y."/>
            <person name="Dao M.D."/>
            <person name="Das B."/>
            <person name="Davila M.-L."/>
            <person name="Davy-Carroll L."/>
            <person name="Denson S."/>
            <person name="Dinh H."/>
            <person name="Ebong V.E."/>
            <person name="Edwards J.R."/>
            <person name="Egan A."/>
            <person name="El-Daye J."/>
            <person name="Escobedo L."/>
            <person name="Fernandez S."/>
            <person name="Fernando P.R."/>
            <person name="Flagg N."/>
            <person name="Forbes L.D."/>
            <person name="Fowler R.G."/>
            <person name="Fu Q."/>
            <person name="Gabisi R.A."/>
            <person name="Ganer J."/>
            <person name="Garbino Pronczuk A."/>
            <person name="Garcia R.M."/>
            <person name="Garner T."/>
            <person name="Garrett T.E."/>
            <person name="Gonzalez D.A."/>
            <person name="Hamid H."/>
            <person name="Hawkins E.S."/>
            <person name="Hirani K."/>
            <person name="Hogues M.E."/>
            <person name="Hollins B."/>
            <person name="Hsiao C.-H."/>
            <person name="Jabil R."/>
            <person name="James M.L."/>
            <person name="Jhangiani S.N."/>
            <person name="Johnson B."/>
            <person name="Johnson Q."/>
            <person name="Joshi V."/>
            <person name="Kalu J.B."/>
            <person name="Kam C."/>
            <person name="Kashfia A."/>
            <person name="Keebler J."/>
            <person name="Kisamo H."/>
            <person name="Kovar C.L."/>
            <person name="Lago L.A."/>
            <person name="Lai C.-Y."/>
            <person name="Laidlaw J."/>
            <person name="Lara F."/>
            <person name="Le T.-K."/>
            <person name="Lee S.L."/>
            <person name="Legall F.H."/>
            <person name="Lemon S.J."/>
            <person name="Lewis L.R."/>
            <person name="Li B."/>
            <person name="Liu Y."/>
            <person name="Liu Y.-S."/>
            <person name="Lopez J."/>
            <person name="Lozado R.J."/>
            <person name="Lu J."/>
            <person name="Madu R.C."/>
            <person name="Maheshwari M."/>
            <person name="Maheshwari R."/>
            <person name="Malloy K."/>
            <person name="Martinez E."/>
            <person name="Mathew T."/>
            <person name="Mercado I.C."/>
            <person name="Mercado C."/>
            <person name="Meyer B."/>
            <person name="Montgomery K."/>
            <person name="Morgan M.B."/>
            <person name="Munidasa M."/>
            <person name="Nazareth L.V."/>
            <person name="Nelson J."/>
            <person name="Ng B.M."/>
            <person name="Nguyen N.B."/>
            <person name="Nguyen P.Q."/>
            <person name="Nguyen T."/>
            <person name="Obregon M."/>
            <person name="Okwuonu G.O."/>
            <person name="Onwere C.G."/>
            <person name="Orozco G."/>
            <person name="Parra A."/>
            <person name="Patel S."/>
            <person name="Patil S."/>
            <person name="Perez A."/>
            <person name="Perez Y."/>
            <person name="Pham C."/>
            <person name="Primus E.L."/>
            <person name="Pu L.-L."/>
            <person name="Puazo M."/>
            <person name="Qin X."/>
            <person name="Quiroz J.B."/>
            <person name="Reese J."/>
            <person name="Richards S."/>
            <person name="Rives C.M."/>
            <person name="Robberts R."/>
            <person name="Ruiz S.J."/>
            <person name="Ruiz M.J."/>
            <person name="Santibanez J."/>
            <person name="Schneider B.W."/>
            <person name="Sisson I."/>
            <person name="Smith M."/>
            <person name="Sodergren E."/>
            <person name="Song X.-Z."/>
            <person name="Song B.B."/>
            <person name="Summersgill H."/>
            <person name="Thelus R."/>
            <person name="Thornton R.D."/>
            <person name="Trejos Z.Y."/>
            <person name="Usmani K."/>
            <person name="Vattathil S."/>
            <person name="Villasana D."/>
            <person name="Walker D.L."/>
            <person name="Wang S."/>
            <person name="Wang K."/>
            <person name="White C.S."/>
            <person name="Williams A.C."/>
            <person name="Williamson J."/>
            <person name="Wilson K."/>
            <person name="Woghiren I.O."/>
            <person name="Woodworth J.R."/>
            <person name="Worley K.C."/>
            <person name="Wright R.A."/>
            <person name="Wu W."/>
            <person name="Young L."/>
            <person name="Zhang L."/>
            <person name="Zhang J."/>
            <person name="Zhu Y."/>
            <person name="Muzny D.M."/>
            <person name="Weinstock G."/>
            <person name="Gibbs R.A."/>
        </authorList>
    </citation>
    <scope>NUCLEOTIDE SEQUENCE [LARGE SCALE GENOMIC DNA]</scope>
    <source>
        <strain evidence="3">LSR1</strain>
    </source>
</reference>
<dbReference type="SUPFAM" id="SSF81631">
    <property type="entry name" value="PAP/OAS1 substrate-binding domain"/>
    <property type="match status" value="1"/>
</dbReference>
<dbReference type="Proteomes" id="UP000007819">
    <property type="component" value="Chromosome X"/>
</dbReference>
<dbReference type="AlphaFoldDB" id="A0A8R1W632"/>
<dbReference type="Gene3D" id="3.30.460.10">
    <property type="entry name" value="Beta Polymerase, domain 2"/>
    <property type="match status" value="1"/>
</dbReference>
<name>A0A8R1W632_ACYPI</name>
<proteinExistence type="predicted"/>
<dbReference type="GO" id="GO:0031123">
    <property type="term" value="P:RNA 3'-end processing"/>
    <property type="evidence" value="ECO:0007669"/>
    <property type="project" value="TreeGrafter"/>
</dbReference>
<sequence length="409" mass="47662">MLKRKYEFTLSTSSLDADDKILPELDKTTLYEFGNKEVLIKSIDTQLVEIINQEMSNIDIMDRLLLLINSIYKCTNNLDNDFEGSKIYLFGSRMSGLALKDSDVDLYFCIAGTFGGALSSDRDCQKELVRYFGKIFSCQNNEFKYIQPIIRARVPIVKFLHVPTGLYCDLSFKSGLSTQNTKLIRLYLSLNVRVHWVVCAVVKRWALQNDMKHTSMFTSFALTWLVLFYLMATDVVPPLKLLREHADYSKNTIKSDLMFIEDWDCTFCTLEKAKQIWEVPTISCWDLLYGFFKFYSDPGDLKQFVFCPAIGKAISKDNFHKTPILYPDIFDLKKKHGNPFGWSKLLKYKFCGENFALQDPFDLFNNLTRCIVPRKLRTFSHLCNKTMEVMNNQVQKNYILLYNQNDYTY</sequence>
<dbReference type="KEGG" id="api:100572601"/>
<feature type="domain" description="Poly(A) RNA polymerase mitochondrial-like central palm" evidence="1">
    <location>
        <begin position="63"/>
        <end position="188"/>
    </location>
</feature>
<dbReference type="RefSeq" id="XP_003246117.1">
    <property type="nucleotide sequence ID" value="XM_003246069.3"/>
</dbReference>
<reference evidence="2" key="2">
    <citation type="submission" date="2022-06" db="UniProtKB">
        <authorList>
            <consortium name="EnsemblMetazoa"/>
        </authorList>
    </citation>
    <scope>IDENTIFICATION</scope>
</reference>